<proteinExistence type="predicted"/>
<protein>
    <submittedName>
        <fullName evidence="1">Uncharacterized protein</fullName>
    </submittedName>
</protein>
<comment type="caution">
    <text evidence="1">The sequence shown here is derived from an EMBL/GenBank/DDBJ whole genome shotgun (WGS) entry which is preliminary data.</text>
</comment>
<dbReference type="EMBL" id="MTKP01000123">
    <property type="protein sequence ID" value="RWX48661.1"/>
    <property type="molecule type" value="Genomic_DNA"/>
</dbReference>
<evidence type="ECO:0000313" key="2">
    <source>
        <dbReference type="Proteomes" id="UP000288086"/>
    </source>
</evidence>
<name>A0A444J6H6_9BACT</name>
<dbReference type="AlphaFoldDB" id="A0A444J6H6"/>
<dbReference type="Proteomes" id="UP000288086">
    <property type="component" value="Unassembled WGS sequence"/>
</dbReference>
<sequence length="146" mass="15879">MLLIDKKIYFWLLLAVLASPALINQARAISIEIPVKATNPLIEPAVSETLASPQLAAMRELVVKPTVVGQSSLNYDEAGAPILHTVDETTGELKSVLPMQDVLEPLMQETIMAQMMESLSSPDNPDGAVFLFAPSFVKDIYFPPAQ</sequence>
<organism evidence="1 2">
    <name type="scientific">Candidatus Electrothrix communis</name>
    <dbReference type="NCBI Taxonomy" id="1859133"/>
    <lineage>
        <taxon>Bacteria</taxon>
        <taxon>Pseudomonadati</taxon>
        <taxon>Thermodesulfobacteriota</taxon>
        <taxon>Desulfobulbia</taxon>
        <taxon>Desulfobulbales</taxon>
        <taxon>Desulfobulbaceae</taxon>
        <taxon>Candidatus Electrothrix</taxon>
    </lineage>
</organism>
<keyword evidence="2" id="KW-1185">Reference proteome</keyword>
<accession>A0A444J6H6</accession>
<evidence type="ECO:0000313" key="1">
    <source>
        <dbReference type="EMBL" id="RWX48661.1"/>
    </source>
</evidence>
<gene>
    <name evidence="1" type="ORF">VT98_11234</name>
</gene>
<reference evidence="1 2" key="1">
    <citation type="submission" date="2017-01" db="EMBL/GenBank/DDBJ databases">
        <title>The cable genome- insights into the physiology and evolution of filamentous bacteria capable of sulfide oxidation via long distance electron transfer.</title>
        <authorList>
            <person name="Schreiber L."/>
            <person name="Bjerg J.T."/>
            <person name="Boggild A."/>
            <person name="Van De Vossenberg J."/>
            <person name="Meysman F."/>
            <person name="Nielsen L.P."/>
            <person name="Schramm A."/>
            <person name="Kjeldsen K.U."/>
        </authorList>
    </citation>
    <scope>NUCLEOTIDE SEQUENCE [LARGE SCALE GENOMIC DNA]</scope>
    <source>
        <strain evidence="1">A1</strain>
    </source>
</reference>